<dbReference type="CDD" id="cd01392">
    <property type="entry name" value="HTH_LacI"/>
    <property type="match status" value="1"/>
</dbReference>
<sequence length="332" mass="36971">MGVTIKDIAKRAGVSYSTVSKALRNSPLVKEDTKKKIISIANELGYQPNVAARSLVSKKSWTVGVVWPTVERVAPSTLITKINEELEKHAYTTLVSINKIDTAIETFHRFQVDAILVFYDRDDIDIESLPQHSNIPILYYGIAGSSPFPTIDVNRKKAIQLAVNHLSELGHKDIAYIGDLAERDLFQIEKVKSFKESIQQRGIELRQDMIAQINGLESHDGYLAARSMLQKKQRPTALISASYDLTRGILRAVNEAGLNIPKDISIVSYDNIPQMQNLVVPVTIVGVELTDITKKVTEILLQMIESKEVPSAIYLEPELVVRKSSAPPKDVL</sequence>
<reference evidence="5 6" key="1">
    <citation type="submission" date="2023-07" db="EMBL/GenBank/DDBJ databases">
        <title>Genomic Encyclopedia of Type Strains, Phase IV (KMG-IV): sequencing the most valuable type-strain genomes for metagenomic binning, comparative biology and taxonomic classification.</title>
        <authorList>
            <person name="Goeker M."/>
        </authorList>
    </citation>
    <scope>NUCLEOTIDE SEQUENCE [LARGE SCALE GENOMIC DNA]</scope>
    <source>
        <strain evidence="5 6">DSM 17740</strain>
    </source>
</reference>
<evidence type="ECO:0000313" key="5">
    <source>
        <dbReference type="EMBL" id="MDQ0338266.1"/>
    </source>
</evidence>
<evidence type="ECO:0000256" key="2">
    <source>
        <dbReference type="ARBA" id="ARBA00023125"/>
    </source>
</evidence>
<dbReference type="Pfam" id="PF13377">
    <property type="entry name" value="Peripla_BP_3"/>
    <property type="match status" value="1"/>
</dbReference>
<dbReference type="SUPFAM" id="SSF47413">
    <property type="entry name" value="lambda repressor-like DNA-binding domains"/>
    <property type="match status" value="1"/>
</dbReference>
<comment type="caution">
    <text evidence="5">The sequence shown here is derived from an EMBL/GenBank/DDBJ whole genome shotgun (WGS) entry which is preliminary data.</text>
</comment>
<dbReference type="PROSITE" id="PS50932">
    <property type="entry name" value="HTH_LACI_2"/>
    <property type="match status" value="1"/>
</dbReference>
<dbReference type="Gene3D" id="1.10.260.40">
    <property type="entry name" value="lambda repressor-like DNA-binding domains"/>
    <property type="match status" value="1"/>
</dbReference>
<dbReference type="InterPro" id="IPR046335">
    <property type="entry name" value="LacI/GalR-like_sensor"/>
</dbReference>
<organism evidence="5 6">
    <name type="scientific">Caldalkalibacillus uzonensis</name>
    <dbReference type="NCBI Taxonomy" id="353224"/>
    <lineage>
        <taxon>Bacteria</taxon>
        <taxon>Bacillati</taxon>
        <taxon>Bacillota</taxon>
        <taxon>Bacilli</taxon>
        <taxon>Bacillales</taxon>
        <taxon>Bacillaceae</taxon>
        <taxon>Caldalkalibacillus</taxon>
    </lineage>
</organism>
<dbReference type="SUPFAM" id="SSF53822">
    <property type="entry name" value="Periplasmic binding protein-like I"/>
    <property type="match status" value="1"/>
</dbReference>
<dbReference type="Pfam" id="PF00356">
    <property type="entry name" value="LacI"/>
    <property type="match status" value="1"/>
</dbReference>
<dbReference type="InterPro" id="IPR028082">
    <property type="entry name" value="Peripla_BP_I"/>
</dbReference>
<dbReference type="InterPro" id="IPR010982">
    <property type="entry name" value="Lambda_DNA-bd_dom_sf"/>
</dbReference>
<proteinExistence type="predicted"/>
<keyword evidence="1" id="KW-0805">Transcription regulation</keyword>
<name>A0ABU0CQU5_9BACI</name>
<keyword evidence="2" id="KW-0238">DNA-binding</keyword>
<dbReference type="PROSITE" id="PS00356">
    <property type="entry name" value="HTH_LACI_1"/>
    <property type="match status" value="1"/>
</dbReference>
<dbReference type="PANTHER" id="PTHR30146:SF149">
    <property type="entry name" value="HTH-TYPE TRANSCRIPTIONAL REGULATOR EBGR"/>
    <property type="match status" value="1"/>
</dbReference>
<protein>
    <submittedName>
        <fullName evidence="5">LacI family transcriptional regulator</fullName>
    </submittedName>
</protein>
<evidence type="ECO:0000256" key="3">
    <source>
        <dbReference type="ARBA" id="ARBA00023163"/>
    </source>
</evidence>
<evidence type="ECO:0000256" key="1">
    <source>
        <dbReference type="ARBA" id="ARBA00023015"/>
    </source>
</evidence>
<dbReference type="PANTHER" id="PTHR30146">
    <property type="entry name" value="LACI-RELATED TRANSCRIPTIONAL REPRESSOR"/>
    <property type="match status" value="1"/>
</dbReference>
<feature type="domain" description="HTH lacI-type" evidence="4">
    <location>
        <begin position="3"/>
        <end position="57"/>
    </location>
</feature>
<dbReference type="InterPro" id="IPR000843">
    <property type="entry name" value="HTH_LacI"/>
</dbReference>
<dbReference type="RefSeq" id="WP_307336327.1">
    <property type="nucleotide sequence ID" value="NZ_JAUSUQ010000003.1"/>
</dbReference>
<gene>
    <name evidence="5" type="ORF">J2S00_001050</name>
</gene>
<dbReference type="SMART" id="SM00354">
    <property type="entry name" value="HTH_LACI"/>
    <property type="match status" value="1"/>
</dbReference>
<accession>A0ABU0CQU5</accession>
<evidence type="ECO:0000313" key="6">
    <source>
        <dbReference type="Proteomes" id="UP001232445"/>
    </source>
</evidence>
<dbReference type="EMBL" id="JAUSUQ010000003">
    <property type="protein sequence ID" value="MDQ0338266.1"/>
    <property type="molecule type" value="Genomic_DNA"/>
</dbReference>
<keyword evidence="6" id="KW-1185">Reference proteome</keyword>
<evidence type="ECO:0000259" key="4">
    <source>
        <dbReference type="PROSITE" id="PS50932"/>
    </source>
</evidence>
<keyword evidence="3" id="KW-0804">Transcription</keyword>
<dbReference type="Gene3D" id="3.40.50.2300">
    <property type="match status" value="2"/>
</dbReference>
<dbReference type="Proteomes" id="UP001232445">
    <property type="component" value="Unassembled WGS sequence"/>
</dbReference>